<gene>
    <name evidence="7" type="ORF">GbCGDNIH9_2334</name>
</gene>
<accession>A0AAC9KC24</accession>
<dbReference type="Gene3D" id="3.10.450.240">
    <property type="match status" value="1"/>
</dbReference>
<evidence type="ECO:0000256" key="2">
    <source>
        <dbReference type="ARBA" id="ARBA00009597"/>
    </source>
</evidence>
<dbReference type="InterPro" id="IPR007379">
    <property type="entry name" value="Tim44-like_dom"/>
</dbReference>
<dbReference type="RefSeq" id="WP_253736045.1">
    <property type="nucleotide sequence ID" value="NZ_CP018191.1"/>
</dbReference>
<dbReference type="AlphaFoldDB" id="A0AAC9KC24"/>
<proteinExistence type="inferred from homology"/>
<keyword evidence="3" id="KW-0809">Transit peptide</keyword>
<dbReference type="SUPFAM" id="SSF54427">
    <property type="entry name" value="NTF2-like"/>
    <property type="match status" value="1"/>
</dbReference>
<dbReference type="NCBIfam" id="NF033779">
    <property type="entry name" value="Tim44_TimA_adap"/>
    <property type="match status" value="1"/>
</dbReference>
<dbReference type="SMART" id="SM00978">
    <property type="entry name" value="Tim44"/>
    <property type="match status" value="1"/>
</dbReference>
<evidence type="ECO:0000256" key="5">
    <source>
        <dbReference type="SAM" id="Phobius"/>
    </source>
</evidence>
<protein>
    <submittedName>
        <fullName evidence="7">Transporter</fullName>
    </submittedName>
</protein>
<dbReference type="GO" id="GO:0016020">
    <property type="term" value="C:membrane"/>
    <property type="evidence" value="ECO:0007669"/>
    <property type="project" value="UniProtKB-SubCell"/>
</dbReference>
<dbReference type="InterPro" id="IPR016985">
    <property type="entry name" value="UCP031890_Tim44-rel"/>
</dbReference>
<dbReference type="InterPro" id="IPR039544">
    <property type="entry name" value="Tim44-like"/>
</dbReference>
<evidence type="ECO:0000313" key="8">
    <source>
        <dbReference type="Proteomes" id="UP000182373"/>
    </source>
</evidence>
<dbReference type="GO" id="GO:0051087">
    <property type="term" value="F:protein-folding chaperone binding"/>
    <property type="evidence" value="ECO:0007669"/>
    <property type="project" value="TreeGrafter"/>
</dbReference>
<evidence type="ECO:0000256" key="4">
    <source>
        <dbReference type="ARBA" id="ARBA00023136"/>
    </source>
</evidence>
<keyword evidence="5" id="KW-0812">Transmembrane</keyword>
<reference evidence="8" key="1">
    <citation type="submission" date="2016-11" db="EMBL/GenBank/DDBJ databases">
        <title>Comparative genomic and phenotypic analysis of Granulibacter bethesdensis clinical isolates from patients with chronic granulomatous disease.</title>
        <authorList>
            <person name="Zarember K.A."/>
            <person name="Porcella S.F."/>
            <person name="Chu J."/>
            <person name="Ding L."/>
            <person name="Dahlstrom E."/>
            <person name="Barbian K."/>
            <person name="Martens C."/>
            <person name="Sykora L."/>
            <person name="Kramer S."/>
            <person name="Pettinato A.M."/>
            <person name="Hong H."/>
            <person name="Wald G."/>
            <person name="Berg L.J."/>
            <person name="Rogge L.S."/>
            <person name="Greenberg D.E."/>
            <person name="Falcone E.L."/>
            <person name="Neves J.F."/>
            <person name="Simoes M.J."/>
            <person name="Casal M."/>
            <person name="Rodriguez-Lopez F.C."/>
            <person name="Zelazny A."/>
            <person name="Gallin J.I."/>
            <person name="Holland S.M."/>
        </authorList>
    </citation>
    <scope>NUCLEOTIDE SEQUENCE [LARGE SCALE GENOMIC DNA]</scope>
    <source>
        <strain evidence="8">NIH9.1</strain>
    </source>
</reference>
<organism evidence="7 8">
    <name type="scientific">Granulibacter bethesdensis</name>
    <dbReference type="NCBI Taxonomy" id="364410"/>
    <lineage>
        <taxon>Bacteria</taxon>
        <taxon>Pseudomonadati</taxon>
        <taxon>Pseudomonadota</taxon>
        <taxon>Alphaproteobacteria</taxon>
        <taxon>Acetobacterales</taxon>
        <taxon>Acetobacteraceae</taxon>
        <taxon>Granulibacter</taxon>
    </lineage>
</organism>
<dbReference type="Proteomes" id="UP000182373">
    <property type="component" value="Chromosome"/>
</dbReference>
<dbReference type="Pfam" id="PF04280">
    <property type="entry name" value="Tim44"/>
    <property type="match status" value="1"/>
</dbReference>
<dbReference type="GO" id="GO:0030150">
    <property type="term" value="P:protein import into mitochondrial matrix"/>
    <property type="evidence" value="ECO:0007669"/>
    <property type="project" value="TreeGrafter"/>
</dbReference>
<keyword evidence="5" id="KW-1133">Transmembrane helix</keyword>
<name>A0AAC9KC24_9PROT</name>
<evidence type="ECO:0000313" key="7">
    <source>
        <dbReference type="EMBL" id="APH55661.1"/>
    </source>
</evidence>
<evidence type="ECO:0000256" key="3">
    <source>
        <dbReference type="ARBA" id="ARBA00022946"/>
    </source>
</evidence>
<dbReference type="PIRSF" id="PIRSF031890">
    <property type="entry name" value="UCP031890_transporter_Tim44"/>
    <property type="match status" value="1"/>
</dbReference>
<comment type="subcellular location">
    <subcellularLocation>
        <location evidence="1">Membrane</location>
    </subcellularLocation>
</comment>
<keyword evidence="4 5" id="KW-0472">Membrane</keyword>
<dbReference type="PANTHER" id="PTHR10721">
    <property type="entry name" value="MITOCHONDRIAL IMPORT INNER MEMBRANE TRANSLOCASE SUBUNIT TIM44"/>
    <property type="match status" value="1"/>
</dbReference>
<evidence type="ECO:0000259" key="6">
    <source>
        <dbReference type="SMART" id="SM00978"/>
    </source>
</evidence>
<dbReference type="EMBL" id="CP018191">
    <property type="protein sequence ID" value="APH55661.1"/>
    <property type="molecule type" value="Genomic_DNA"/>
</dbReference>
<feature type="domain" description="Tim44-like" evidence="6">
    <location>
        <begin position="85"/>
        <end position="230"/>
    </location>
</feature>
<dbReference type="InterPro" id="IPR032710">
    <property type="entry name" value="NTF2-like_dom_sf"/>
</dbReference>
<comment type="similarity">
    <text evidence="2">Belongs to the Tim44 family.</text>
</comment>
<evidence type="ECO:0000256" key="1">
    <source>
        <dbReference type="ARBA" id="ARBA00004370"/>
    </source>
</evidence>
<dbReference type="PANTHER" id="PTHR10721:SF1">
    <property type="entry name" value="MITOCHONDRIAL IMPORT INNER MEMBRANE TRANSLOCASE SUBUNIT TIM44"/>
    <property type="match status" value="1"/>
</dbReference>
<feature type="transmembrane region" description="Helical" evidence="5">
    <location>
        <begin position="12"/>
        <end position="30"/>
    </location>
</feature>
<sequence length="231" mass="25781">MAGMEAIRNGDIPVDLVLLGMIAVFLILRLRSVLGRRVGFERPEVPANQAQPGNRMPGLPVRLRRPDAAAAEARIHVLPDVSSPTGQVLARMREVDRSFDAVRFLNNAEQAFRVIVTAYAQGEREALRPLLTEATFTIFCQAIDAREQEGARQQTEIQSIRDIRIEKARLEQTQAALTVRFVSDQHNVTLSRTGEPVEGVEGLTEIVDIWTFERDLASRDPTWRLSGTDNA</sequence>